<evidence type="ECO:0000256" key="3">
    <source>
        <dbReference type="ARBA" id="ARBA00021562"/>
    </source>
</evidence>
<dbReference type="Pfam" id="PF00117">
    <property type="entry name" value="GATase"/>
    <property type="match status" value="1"/>
</dbReference>
<dbReference type="NCBIfam" id="TIGR00884">
    <property type="entry name" value="guaA_Cterm"/>
    <property type="match status" value="1"/>
</dbReference>
<gene>
    <name evidence="13" type="ORF">TeGR_g917</name>
</gene>
<dbReference type="Gene3D" id="3.40.50.620">
    <property type="entry name" value="HUPs"/>
    <property type="match status" value="1"/>
</dbReference>
<keyword evidence="8 11" id="KW-0067">ATP-binding</keyword>
<evidence type="ECO:0000256" key="11">
    <source>
        <dbReference type="PROSITE-ProRule" id="PRU00886"/>
    </source>
</evidence>
<keyword evidence="6 11" id="KW-0332">GMP biosynthesis</keyword>
<feature type="domain" description="GMPS ATP-PPase" evidence="12">
    <location>
        <begin position="219"/>
        <end position="415"/>
    </location>
</feature>
<dbReference type="InterPro" id="IPR004739">
    <property type="entry name" value="GMP_synth_GATase"/>
</dbReference>
<evidence type="ECO:0000256" key="2">
    <source>
        <dbReference type="ARBA" id="ARBA00012746"/>
    </source>
</evidence>
<evidence type="ECO:0000256" key="9">
    <source>
        <dbReference type="ARBA" id="ARBA00022962"/>
    </source>
</evidence>
<dbReference type="PROSITE" id="PS51273">
    <property type="entry name" value="GATASE_TYPE_1"/>
    <property type="match status" value="1"/>
</dbReference>
<dbReference type="Pfam" id="PF02540">
    <property type="entry name" value="NAD_synthase"/>
    <property type="match status" value="1"/>
</dbReference>
<keyword evidence="9" id="KW-0315">Glutamine amidotransferase</keyword>
<dbReference type="InterPro" id="IPR022955">
    <property type="entry name" value="GMP_synthase"/>
</dbReference>
<dbReference type="SUPFAM" id="SSF54810">
    <property type="entry name" value="GMP synthetase C-terminal dimerisation domain"/>
    <property type="match status" value="1"/>
</dbReference>
<evidence type="ECO:0000256" key="8">
    <source>
        <dbReference type="ARBA" id="ARBA00022840"/>
    </source>
</evidence>
<evidence type="ECO:0000256" key="10">
    <source>
        <dbReference type="ARBA" id="ARBA00031356"/>
    </source>
</evidence>
<dbReference type="EMBL" id="BRYB01000661">
    <property type="protein sequence ID" value="GMI34863.1"/>
    <property type="molecule type" value="Genomic_DNA"/>
</dbReference>
<dbReference type="PANTHER" id="PTHR11922">
    <property type="entry name" value="GMP SYNTHASE-RELATED"/>
    <property type="match status" value="1"/>
</dbReference>
<dbReference type="SUPFAM" id="SSF52317">
    <property type="entry name" value="Class I glutamine amidotransferase-like"/>
    <property type="match status" value="1"/>
</dbReference>
<keyword evidence="14" id="KW-1185">Reference proteome</keyword>
<dbReference type="Pfam" id="PF00958">
    <property type="entry name" value="GMP_synt_C"/>
    <property type="match status" value="1"/>
</dbReference>
<dbReference type="CDD" id="cd01742">
    <property type="entry name" value="GATase1_GMP_Synthase"/>
    <property type="match status" value="1"/>
</dbReference>
<name>A0ABQ6MWC3_9STRA</name>
<comment type="caution">
    <text evidence="13">The sequence shown here is derived from an EMBL/GenBank/DDBJ whole genome shotgun (WGS) entry which is preliminary data.</text>
</comment>
<evidence type="ECO:0000256" key="6">
    <source>
        <dbReference type="ARBA" id="ARBA00022749"/>
    </source>
</evidence>
<dbReference type="PANTHER" id="PTHR11922:SF2">
    <property type="entry name" value="GMP SYNTHASE [GLUTAMINE-HYDROLYZING]"/>
    <property type="match status" value="1"/>
</dbReference>
<protein>
    <recommendedName>
        <fullName evidence="3">GMP synthase [glutamine-hydrolyzing]</fullName>
        <ecNumber evidence="2">6.3.5.2</ecNumber>
    </recommendedName>
    <alternativeName>
        <fullName evidence="10">Glutamine amidotransferase</fullName>
    </alternativeName>
</protein>
<dbReference type="HAMAP" id="MF_00344">
    <property type="entry name" value="GMP_synthase"/>
    <property type="match status" value="1"/>
</dbReference>
<dbReference type="CDD" id="cd01997">
    <property type="entry name" value="GMP_synthase_C"/>
    <property type="match status" value="1"/>
</dbReference>
<evidence type="ECO:0000256" key="4">
    <source>
        <dbReference type="ARBA" id="ARBA00022598"/>
    </source>
</evidence>
<dbReference type="SUPFAM" id="SSF52402">
    <property type="entry name" value="Adenine nucleotide alpha hydrolases-like"/>
    <property type="match status" value="1"/>
</dbReference>
<dbReference type="PROSITE" id="PS51553">
    <property type="entry name" value="GMPS_ATP_PPASE"/>
    <property type="match status" value="1"/>
</dbReference>
<accession>A0ABQ6MWC3</accession>
<dbReference type="Gene3D" id="3.40.50.880">
    <property type="match status" value="1"/>
</dbReference>
<sequence>MSEEYLKQSSQLGNLDRPQIAILDFGSQYSHLIARRVREMNVYCELYSCKVSRSELEAHSITGIILSGGPNSVYDEGSPHVDAGVWDLVKERSIPLFGICYGMQELAHVFGGRVAPGQEREYGKATVSQKGLNNDEECAIFKGLPEEFIMWMSHGDKLHEIPTGFKKMGSTKNADMVAIQNLETKMWGVQFHPEVTHSPEGPNILKNFVVGICNSPQNWVMTDYANEFIEQVRETVGPDGHVIGAVSGGVDSTVAAVLMNKAIGHRFHAVLVDNGCLRKDEATKVLKRLREDCGIDLHCHDAADLFLGKLKGITEPEQKRKIIGGTFIEVFQIEADKIIKDAGRCDFLLQGTLYPDVIESISYKGPSACIKTHHNVGGLPASMKLKLIEPLRELFKDEVRSLGMALGIDEPSVWRHPFPGPGLAIRVLGEVTDERVKILQEADDILIQELWNFNVYRDIAQAFAVLLPVKSVGVMGDGRTYENVCSIRCVTTTDFMTAEFYRMPYDLMETISNRIINEVRGINRVCYDISSKPPATVEWE</sequence>
<dbReference type="NCBIfam" id="NF000848">
    <property type="entry name" value="PRK00074.1"/>
    <property type="match status" value="1"/>
</dbReference>
<dbReference type="InterPro" id="IPR029062">
    <property type="entry name" value="Class_I_gatase-like"/>
</dbReference>
<dbReference type="PRINTS" id="PR00097">
    <property type="entry name" value="ANTSNTHASEII"/>
</dbReference>
<keyword evidence="5 11" id="KW-0547">Nucleotide-binding</keyword>
<keyword evidence="7 11" id="KW-0658">Purine biosynthesis</keyword>
<organism evidence="13 14">
    <name type="scientific">Tetraparma gracilis</name>
    <dbReference type="NCBI Taxonomy" id="2962635"/>
    <lineage>
        <taxon>Eukaryota</taxon>
        <taxon>Sar</taxon>
        <taxon>Stramenopiles</taxon>
        <taxon>Ochrophyta</taxon>
        <taxon>Bolidophyceae</taxon>
        <taxon>Parmales</taxon>
        <taxon>Triparmaceae</taxon>
        <taxon>Tetraparma</taxon>
    </lineage>
</organism>
<evidence type="ECO:0000259" key="12">
    <source>
        <dbReference type="PROSITE" id="PS51553"/>
    </source>
</evidence>
<dbReference type="Proteomes" id="UP001165060">
    <property type="component" value="Unassembled WGS sequence"/>
</dbReference>
<evidence type="ECO:0000313" key="13">
    <source>
        <dbReference type="EMBL" id="GMI34863.1"/>
    </source>
</evidence>
<dbReference type="InterPro" id="IPR017926">
    <property type="entry name" value="GATASE"/>
</dbReference>
<dbReference type="InterPro" id="IPR022310">
    <property type="entry name" value="NAD/GMP_synthase"/>
</dbReference>
<evidence type="ECO:0000313" key="14">
    <source>
        <dbReference type="Proteomes" id="UP001165060"/>
    </source>
</evidence>
<dbReference type="InterPro" id="IPR001674">
    <property type="entry name" value="GMP_synth_C"/>
</dbReference>
<dbReference type="Gene3D" id="3.30.300.10">
    <property type="match status" value="1"/>
</dbReference>
<dbReference type="NCBIfam" id="TIGR00888">
    <property type="entry name" value="guaA_Nterm"/>
    <property type="match status" value="1"/>
</dbReference>
<dbReference type="InterPro" id="IPR014729">
    <property type="entry name" value="Rossmann-like_a/b/a_fold"/>
</dbReference>
<feature type="binding site" evidence="11">
    <location>
        <begin position="247"/>
        <end position="253"/>
    </location>
    <ligand>
        <name>ATP</name>
        <dbReference type="ChEBI" id="CHEBI:30616"/>
    </ligand>
</feature>
<evidence type="ECO:0000256" key="5">
    <source>
        <dbReference type="ARBA" id="ARBA00022741"/>
    </source>
</evidence>
<evidence type="ECO:0000256" key="1">
    <source>
        <dbReference type="ARBA" id="ARBA00005153"/>
    </source>
</evidence>
<evidence type="ECO:0000256" key="7">
    <source>
        <dbReference type="ARBA" id="ARBA00022755"/>
    </source>
</evidence>
<dbReference type="InterPro" id="IPR025777">
    <property type="entry name" value="GMPS_ATP_PPase_dom"/>
</dbReference>
<comment type="pathway">
    <text evidence="1">Purine metabolism; GMP biosynthesis; GMP from XMP (L-Gln route): step 1/1.</text>
</comment>
<keyword evidence="4" id="KW-0436">Ligase</keyword>
<proteinExistence type="inferred from homology"/>
<reference evidence="13 14" key="1">
    <citation type="journal article" date="2023" name="Commun. Biol.">
        <title>Genome analysis of Parmales, the sister group of diatoms, reveals the evolutionary specialization of diatoms from phago-mixotrophs to photoautotrophs.</title>
        <authorList>
            <person name="Ban H."/>
            <person name="Sato S."/>
            <person name="Yoshikawa S."/>
            <person name="Yamada K."/>
            <person name="Nakamura Y."/>
            <person name="Ichinomiya M."/>
            <person name="Sato N."/>
            <person name="Blanc-Mathieu R."/>
            <person name="Endo H."/>
            <person name="Kuwata A."/>
            <person name="Ogata H."/>
        </authorList>
    </citation>
    <scope>NUCLEOTIDE SEQUENCE [LARGE SCALE GENOMIC DNA]</scope>
</reference>
<dbReference type="PRINTS" id="PR00096">
    <property type="entry name" value="GATASE"/>
</dbReference>
<dbReference type="EC" id="6.3.5.2" evidence="2"/>